<dbReference type="PROSITE" id="PS50949">
    <property type="entry name" value="HTH_GNTR"/>
    <property type="match status" value="1"/>
</dbReference>
<organism evidence="5 6">
    <name type="scientific">Streptomyces endophyticus</name>
    <dbReference type="NCBI Taxonomy" id="714166"/>
    <lineage>
        <taxon>Bacteria</taxon>
        <taxon>Bacillati</taxon>
        <taxon>Actinomycetota</taxon>
        <taxon>Actinomycetes</taxon>
        <taxon>Kitasatosporales</taxon>
        <taxon>Streptomycetaceae</taxon>
        <taxon>Streptomyces</taxon>
    </lineage>
</organism>
<dbReference type="PRINTS" id="PR00035">
    <property type="entry name" value="HTHGNTR"/>
</dbReference>
<dbReference type="InterPro" id="IPR000524">
    <property type="entry name" value="Tscrpt_reg_HTH_GntR"/>
</dbReference>
<dbReference type="SUPFAM" id="SSF64288">
    <property type="entry name" value="Chorismate lyase-like"/>
    <property type="match status" value="1"/>
</dbReference>
<name>A0ABU6F9K7_9ACTN</name>
<evidence type="ECO:0000256" key="1">
    <source>
        <dbReference type="ARBA" id="ARBA00023015"/>
    </source>
</evidence>
<dbReference type="InterPro" id="IPR028978">
    <property type="entry name" value="Chorismate_lyase_/UTRA_dom_sf"/>
</dbReference>
<evidence type="ECO:0000313" key="5">
    <source>
        <dbReference type="EMBL" id="MEB8340718.1"/>
    </source>
</evidence>
<dbReference type="EMBL" id="JAOZYC010000136">
    <property type="protein sequence ID" value="MEB8340718.1"/>
    <property type="molecule type" value="Genomic_DNA"/>
</dbReference>
<feature type="domain" description="HTH gntR-type" evidence="4">
    <location>
        <begin position="16"/>
        <end position="84"/>
    </location>
</feature>
<keyword evidence="2" id="KW-0238">DNA-binding</keyword>
<evidence type="ECO:0000256" key="2">
    <source>
        <dbReference type="ARBA" id="ARBA00023125"/>
    </source>
</evidence>
<protein>
    <submittedName>
        <fullName evidence="5">GntR family transcriptional regulator</fullName>
    </submittedName>
</protein>
<dbReference type="PANTHER" id="PTHR44846:SF17">
    <property type="entry name" value="GNTR-FAMILY TRANSCRIPTIONAL REGULATOR"/>
    <property type="match status" value="1"/>
</dbReference>
<accession>A0ABU6F9K7</accession>
<gene>
    <name evidence="5" type="ORF">OKJ99_24785</name>
</gene>
<dbReference type="Proteomes" id="UP001354931">
    <property type="component" value="Unassembled WGS sequence"/>
</dbReference>
<keyword evidence="3" id="KW-0804">Transcription</keyword>
<sequence length="260" mass="27842">MTERPRPMTARAAHRRPPRVELYERIVAAIHDGTFPPGSVLPSEPALAGELGVSRPALREVLILLQEDGVITRKHGVGSRVSHQLPPRGLERLSPVEDLLDTPHVHGRRLAASRDLPTDFSAHHLRLSGSDSTWFWETLLAADGVPACFAHEWAADDATLAEVVPDGPALLDRTADAGRGGASDRSMGAVLLAATDAPLTGRGTVGATLLGEERGAAMERSAQTPATLVTQVVSWGSRPLFAAKYLYPAGAPLLHVRQRR</sequence>
<dbReference type="Gene3D" id="3.40.1410.10">
    <property type="entry name" value="Chorismate lyase-like"/>
    <property type="match status" value="1"/>
</dbReference>
<evidence type="ECO:0000259" key="4">
    <source>
        <dbReference type="PROSITE" id="PS50949"/>
    </source>
</evidence>
<evidence type="ECO:0000256" key="3">
    <source>
        <dbReference type="ARBA" id="ARBA00023163"/>
    </source>
</evidence>
<proteinExistence type="predicted"/>
<reference evidence="5 6" key="1">
    <citation type="submission" date="2022-10" db="EMBL/GenBank/DDBJ databases">
        <authorList>
            <person name="Xie J."/>
            <person name="Shen N."/>
        </authorList>
    </citation>
    <scope>NUCLEOTIDE SEQUENCE [LARGE SCALE GENOMIC DNA]</scope>
    <source>
        <strain evidence="5 6">YIM65594</strain>
    </source>
</reference>
<keyword evidence="6" id="KW-1185">Reference proteome</keyword>
<dbReference type="SMART" id="SM00345">
    <property type="entry name" value="HTH_GNTR"/>
    <property type="match status" value="1"/>
</dbReference>
<keyword evidence="1" id="KW-0805">Transcription regulation</keyword>
<dbReference type="Gene3D" id="1.10.10.10">
    <property type="entry name" value="Winged helix-like DNA-binding domain superfamily/Winged helix DNA-binding domain"/>
    <property type="match status" value="1"/>
</dbReference>
<dbReference type="CDD" id="cd07377">
    <property type="entry name" value="WHTH_GntR"/>
    <property type="match status" value="1"/>
</dbReference>
<comment type="caution">
    <text evidence="5">The sequence shown here is derived from an EMBL/GenBank/DDBJ whole genome shotgun (WGS) entry which is preliminary data.</text>
</comment>
<dbReference type="PANTHER" id="PTHR44846">
    <property type="entry name" value="MANNOSYL-D-GLYCERATE TRANSPORT/METABOLISM SYSTEM REPRESSOR MNGR-RELATED"/>
    <property type="match status" value="1"/>
</dbReference>
<dbReference type="SUPFAM" id="SSF46785">
    <property type="entry name" value="Winged helix' DNA-binding domain"/>
    <property type="match status" value="1"/>
</dbReference>
<dbReference type="InterPro" id="IPR050679">
    <property type="entry name" value="Bact_HTH_transcr_reg"/>
</dbReference>
<dbReference type="InterPro" id="IPR036390">
    <property type="entry name" value="WH_DNA-bd_sf"/>
</dbReference>
<dbReference type="Pfam" id="PF00392">
    <property type="entry name" value="GntR"/>
    <property type="match status" value="1"/>
</dbReference>
<evidence type="ECO:0000313" key="6">
    <source>
        <dbReference type="Proteomes" id="UP001354931"/>
    </source>
</evidence>
<dbReference type="RefSeq" id="WP_326019599.1">
    <property type="nucleotide sequence ID" value="NZ_JAOZYC010000136.1"/>
</dbReference>
<dbReference type="InterPro" id="IPR036388">
    <property type="entry name" value="WH-like_DNA-bd_sf"/>
</dbReference>